<keyword evidence="3" id="KW-1185">Reference proteome</keyword>
<accession>A0A6A7BMD9</accession>
<gene>
    <name evidence="2" type="ORF">T440DRAFT_3882</name>
</gene>
<evidence type="ECO:0000313" key="3">
    <source>
        <dbReference type="Proteomes" id="UP000799423"/>
    </source>
</evidence>
<proteinExistence type="predicted"/>
<feature type="compositionally biased region" description="Low complexity" evidence="1">
    <location>
        <begin position="157"/>
        <end position="170"/>
    </location>
</feature>
<reference evidence="2" key="1">
    <citation type="submission" date="2020-01" db="EMBL/GenBank/DDBJ databases">
        <authorList>
            <consortium name="DOE Joint Genome Institute"/>
            <person name="Haridas S."/>
            <person name="Albert R."/>
            <person name="Binder M."/>
            <person name="Bloem J."/>
            <person name="Labutti K."/>
            <person name="Salamov A."/>
            <person name="Andreopoulos B."/>
            <person name="Baker S.E."/>
            <person name="Barry K."/>
            <person name="Bills G."/>
            <person name="Bluhm B.H."/>
            <person name="Cannon C."/>
            <person name="Castanera R."/>
            <person name="Culley D.E."/>
            <person name="Daum C."/>
            <person name="Ezra D."/>
            <person name="Gonzalez J.B."/>
            <person name="Henrissat B."/>
            <person name="Kuo A."/>
            <person name="Liang C."/>
            <person name="Lipzen A."/>
            <person name="Lutzoni F."/>
            <person name="Magnuson J."/>
            <person name="Mondo S."/>
            <person name="Nolan M."/>
            <person name="Ohm R."/>
            <person name="Pangilinan J."/>
            <person name="Park H.-J."/>
            <person name="Ramirez L."/>
            <person name="Alfaro M."/>
            <person name="Sun H."/>
            <person name="Tritt A."/>
            <person name="Yoshinaga Y."/>
            <person name="Zwiers L.-H."/>
            <person name="Turgeon B.G."/>
            <person name="Goodwin S.B."/>
            <person name="Spatafora J.W."/>
            <person name="Crous P.W."/>
            <person name="Grigoriev I.V."/>
        </authorList>
    </citation>
    <scope>NUCLEOTIDE SEQUENCE</scope>
    <source>
        <strain evidence="2">IPT5</strain>
    </source>
</reference>
<sequence>MQPETAMLEAALGNPARRKAMSRRWQQQEMQCSTITVCVRAAHEGAEGDATGTAGSDVWGRGQVRAWDGKVQHSESAGASRCGRDGLAWRAPTVAQRALSRWMGRWSVSERAEGRAGRGAQQPRAVDEGRLRGAGRGCGRAAAAAAAEAGAGRRESVSVASSARAESGAL</sequence>
<protein>
    <submittedName>
        <fullName evidence="2">Uncharacterized protein</fullName>
    </submittedName>
</protein>
<feature type="compositionally biased region" description="Low complexity" evidence="1">
    <location>
        <begin position="139"/>
        <end position="150"/>
    </location>
</feature>
<dbReference type="Proteomes" id="UP000799423">
    <property type="component" value="Unassembled WGS sequence"/>
</dbReference>
<name>A0A6A7BMD9_9PLEO</name>
<feature type="region of interest" description="Disordered" evidence="1">
    <location>
        <begin position="108"/>
        <end position="170"/>
    </location>
</feature>
<evidence type="ECO:0000313" key="2">
    <source>
        <dbReference type="EMBL" id="KAF2856591.1"/>
    </source>
</evidence>
<dbReference type="AlphaFoldDB" id="A0A6A7BMD9"/>
<evidence type="ECO:0000256" key="1">
    <source>
        <dbReference type="SAM" id="MobiDB-lite"/>
    </source>
</evidence>
<organism evidence="2 3">
    <name type="scientific">Plenodomus tracheiphilus IPT5</name>
    <dbReference type="NCBI Taxonomy" id="1408161"/>
    <lineage>
        <taxon>Eukaryota</taxon>
        <taxon>Fungi</taxon>
        <taxon>Dikarya</taxon>
        <taxon>Ascomycota</taxon>
        <taxon>Pezizomycotina</taxon>
        <taxon>Dothideomycetes</taxon>
        <taxon>Pleosporomycetidae</taxon>
        <taxon>Pleosporales</taxon>
        <taxon>Pleosporineae</taxon>
        <taxon>Leptosphaeriaceae</taxon>
        <taxon>Plenodomus</taxon>
    </lineage>
</organism>
<dbReference type="EMBL" id="MU006288">
    <property type="protein sequence ID" value="KAF2856591.1"/>
    <property type="molecule type" value="Genomic_DNA"/>
</dbReference>